<keyword evidence="3" id="KW-1185">Reference proteome</keyword>
<feature type="domain" description="Reverse transcriptase zinc-binding" evidence="1">
    <location>
        <begin position="151"/>
        <end position="237"/>
    </location>
</feature>
<dbReference type="AlphaFoldDB" id="A0AAV2EDK1"/>
<evidence type="ECO:0000259" key="1">
    <source>
        <dbReference type="Pfam" id="PF13966"/>
    </source>
</evidence>
<gene>
    <name evidence="2" type="ORF">LTRI10_LOCUS25130</name>
</gene>
<organism evidence="2 3">
    <name type="scientific">Linum trigynum</name>
    <dbReference type="NCBI Taxonomy" id="586398"/>
    <lineage>
        <taxon>Eukaryota</taxon>
        <taxon>Viridiplantae</taxon>
        <taxon>Streptophyta</taxon>
        <taxon>Embryophyta</taxon>
        <taxon>Tracheophyta</taxon>
        <taxon>Spermatophyta</taxon>
        <taxon>Magnoliopsida</taxon>
        <taxon>eudicotyledons</taxon>
        <taxon>Gunneridae</taxon>
        <taxon>Pentapetalae</taxon>
        <taxon>rosids</taxon>
        <taxon>fabids</taxon>
        <taxon>Malpighiales</taxon>
        <taxon>Linaceae</taxon>
        <taxon>Linum</taxon>
    </lineage>
</organism>
<dbReference type="InterPro" id="IPR026960">
    <property type="entry name" value="RVT-Znf"/>
</dbReference>
<sequence>MIKLAWQILNNGSDLWVQVMQGKYFKHVDGQIVAMKRSNHSSLWKAIVEALPLMKSATCWIIINGRTTCFWNHRWLDHDIFLRDHILQTANLHHEDSYVAEWIDENEEWNWKKLHECLPSNIISLIAGMEPPKSTLGEVKCIWGLERDGRFRLKSAYNLVADQMNTEGVIMWKNLWKWKGPYRTKHFLWLVMHDRLLANKERVKRKMTTNGNCSHCKDVEETTEHTMRNCSKTTAIWEKFRSKVTNKERDLPFKEWLSRNLSDETHGVDFGMIVWHLWNKGMKSAWMGRCMWKNPPSAELRHGSRSIKWHCRMWREALDPLLRIERSRLASAWQPPPEGSVQVHSDGSVLSPSGSAAVGGLIRDSLGRYCATFSCNLG</sequence>
<name>A0AAV2EDK1_9ROSI</name>
<dbReference type="Pfam" id="PF13966">
    <property type="entry name" value="zf-RVT"/>
    <property type="match status" value="1"/>
</dbReference>
<dbReference type="Proteomes" id="UP001497516">
    <property type="component" value="Chromosome 4"/>
</dbReference>
<protein>
    <recommendedName>
        <fullName evidence="1">Reverse transcriptase zinc-binding domain-containing protein</fullName>
    </recommendedName>
</protein>
<evidence type="ECO:0000313" key="3">
    <source>
        <dbReference type="Proteomes" id="UP001497516"/>
    </source>
</evidence>
<evidence type="ECO:0000313" key="2">
    <source>
        <dbReference type="EMBL" id="CAL1383889.1"/>
    </source>
</evidence>
<reference evidence="2 3" key="1">
    <citation type="submission" date="2024-04" db="EMBL/GenBank/DDBJ databases">
        <authorList>
            <person name="Fracassetti M."/>
        </authorList>
    </citation>
    <scope>NUCLEOTIDE SEQUENCE [LARGE SCALE GENOMIC DNA]</scope>
</reference>
<accession>A0AAV2EDK1</accession>
<proteinExistence type="predicted"/>
<dbReference type="EMBL" id="OZ034817">
    <property type="protein sequence ID" value="CAL1383889.1"/>
    <property type="molecule type" value="Genomic_DNA"/>
</dbReference>